<reference evidence="1 2" key="1">
    <citation type="submission" date="2023-03" db="EMBL/GenBank/DDBJ databases">
        <title>NovoSphingobium album sp. nov. isolated from polycyclic aromatic hydrocarbons- and heavy-metal polluted soil.</title>
        <authorList>
            <person name="Liu Z."/>
            <person name="Wang K."/>
        </authorList>
    </citation>
    <scope>NUCLEOTIDE SEQUENCE [LARGE SCALE GENOMIC DNA]</scope>
    <source>
        <strain evidence="1 2">H3SJ31-1</strain>
    </source>
</reference>
<organism evidence="1 2">
    <name type="scientific">Novosphingobium album</name>
    <name type="common">ex Liu et al. 2023</name>
    <dbReference type="NCBI Taxonomy" id="3031130"/>
    <lineage>
        <taxon>Bacteria</taxon>
        <taxon>Pseudomonadati</taxon>
        <taxon>Pseudomonadota</taxon>
        <taxon>Alphaproteobacteria</taxon>
        <taxon>Sphingomonadales</taxon>
        <taxon>Sphingomonadaceae</taxon>
        <taxon>Novosphingobium</taxon>
    </lineage>
</organism>
<protein>
    <submittedName>
        <fullName evidence="1">Uncharacterized protein</fullName>
    </submittedName>
</protein>
<gene>
    <name evidence="1" type="ORF">PYV00_13735</name>
</gene>
<name>A0ABT5WRU3_9SPHN</name>
<dbReference type="Proteomes" id="UP001216253">
    <property type="component" value="Unassembled WGS sequence"/>
</dbReference>
<sequence>MSSHSSATAWVRFLRNYGPIPTNDNMYDESIQRALKRHRIAPITLPAPLVDRLVQNFRSDTPVSHIITGTAGDGKTYHCREVWTALGGDPAVWNGGDKVQTLSLGTRSLVIVKDLSELRDEESATLIATFARDVADPQACTSYLLAANHGQLLEKLKSAPHIPEIERVTAAVEELLVTGNNPDSGIAVDLDDLSRSPAADMAMRIISEITGHEGWEGCGSCAANTGENICPIFENRRRLIGEGDDDPFKKRITALIELSERNGSHFPVRQLLALVANSILGHPDARDGLMSCAEVPSIVQSGRADLASIYRNIFGENLRPSKAEKTELFRKLNAFGIGAETSNRVDNLLVYGADDPAYADDYSGLVLSDPIYGATPSYVTAQRVYLEGAEGSDRAGFLTALRSQRQRLFFTMPEALAAEYDLWDLTVFRYAGLYLDVAAKVAAKQAVPRQAVTMVVRGLNRIFTGMLAQNQDELVLATSGSYSQSKRSPLLDELISVPRQGGEEVSILPDGAGGFCVSVKLVRGNEIPPVTLSLSPTRFEFLGRVAEGALPSSFSLECHEDLLAFKARLLRETENRRKLDGDDEINDGELMLRFIDLGSDGRAVARRVIVRV</sequence>
<dbReference type="EMBL" id="JARESE010000047">
    <property type="protein sequence ID" value="MDE8652763.1"/>
    <property type="molecule type" value="Genomic_DNA"/>
</dbReference>
<accession>A0ABT5WRU3</accession>
<comment type="caution">
    <text evidence="1">The sequence shown here is derived from an EMBL/GenBank/DDBJ whole genome shotgun (WGS) entry which is preliminary data.</text>
</comment>
<evidence type="ECO:0000313" key="1">
    <source>
        <dbReference type="EMBL" id="MDE8652763.1"/>
    </source>
</evidence>
<proteinExistence type="predicted"/>
<evidence type="ECO:0000313" key="2">
    <source>
        <dbReference type="Proteomes" id="UP001216253"/>
    </source>
</evidence>
<keyword evidence="2" id="KW-1185">Reference proteome</keyword>